<dbReference type="InterPro" id="IPR008927">
    <property type="entry name" value="6-PGluconate_DH-like_C_sf"/>
</dbReference>
<sequence>MEFTTISVVGLGYIGLPTAAVIASRRKRVIGVDISQQAVDTINRGDIHIVEPELDMLVHAAVKEGYLEATTSPEPADAFLIAVPTPFKREEGKEHVPDLSYIRAASLSIAPVLKQGDLVILESTSPVGATEQMEAWLAEARPDLSFPSQEGEASDIRVAHCPERVLPGHVVRELVENDRVIGGMTSRCSEAACALYELFVHGECITTTARTAEMAKLTENSFRDVNIAFANELSIICDKLDINVWELIRLANRHPRVNILQPGPGVGGHCIAVDPWFIVSETPDQARLIRTARDVNDGKPEWVIDKVNQAVGEFLAQHPEKTAGEVSVACLGLAFKPDIDDLRESPALAITQALKARLPGKLLVVEPNIESLPSSLEGACLAGIDEALAEADIIVLLVDHKAFKKVGHERLAGRHLVDTRGVWTGQVRRRSDFQVPRG</sequence>
<dbReference type="STRING" id="48727.SAMN05192555_10180"/>
<dbReference type="GO" id="GO:0000271">
    <property type="term" value="P:polysaccharide biosynthetic process"/>
    <property type="evidence" value="ECO:0007669"/>
    <property type="project" value="InterPro"/>
</dbReference>
<dbReference type="Gene3D" id="3.40.50.720">
    <property type="entry name" value="NAD(P)-binding Rossmann-like Domain"/>
    <property type="match status" value="2"/>
</dbReference>
<dbReference type="AlphaFoldDB" id="A0A1G9EDS8"/>
<dbReference type="InterPro" id="IPR001732">
    <property type="entry name" value="UDP-Glc/GDP-Man_DH_N"/>
</dbReference>
<dbReference type="NCBIfam" id="NF008286">
    <property type="entry name" value="PRK11064.1"/>
    <property type="match status" value="1"/>
</dbReference>
<dbReference type="Proteomes" id="UP000199107">
    <property type="component" value="Unassembled WGS sequence"/>
</dbReference>
<proteinExistence type="inferred from homology"/>
<reference evidence="6" key="1">
    <citation type="submission" date="2016-10" db="EMBL/GenBank/DDBJ databases">
        <authorList>
            <person name="Varghese N."/>
            <person name="Submissions S."/>
        </authorList>
    </citation>
    <scope>NUCLEOTIDE SEQUENCE [LARGE SCALE GENOMIC DNA]</scope>
    <source>
        <strain evidence="6">AAP</strain>
    </source>
</reference>
<dbReference type="Pfam" id="PF00984">
    <property type="entry name" value="UDPG_MGDP_dh"/>
    <property type="match status" value="1"/>
</dbReference>
<evidence type="ECO:0000313" key="5">
    <source>
        <dbReference type="EMBL" id="SDK74302.1"/>
    </source>
</evidence>
<accession>A0A1G9EDS8</accession>
<dbReference type="FunFam" id="3.40.50.720:FF:000139">
    <property type="entry name" value="UDP-N-acetyl-D-mannosamine dehydrogenase"/>
    <property type="match status" value="1"/>
</dbReference>
<dbReference type="RefSeq" id="WP_089656465.1">
    <property type="nucleotide sequence ID" value="NZ_FNGH01000001.1"/>
</dbReference>
<evidence type="ECO:0000313" key="6">
    <source>
        <dbReference type="Proteomes" id="UP000199107"/>
    </source>
</evidence>
<dbReference type="Pfam" id="PF03721">
    <property type="entry name" value="UDPG_MGDP_dh_N"/>
    <property type="match status" value="1"/>
</dbReference>
<comment type="similarity">
    <text evidence="3">Belongs to the UDP-glucose/GDP-mannose dehydrogenase family.</text>
</comment>
<evidence type="ECO:0000256" key="2">
    <source>
        <dbReference type="ARBA" id="ARBA00023027"/>
    </source>
</evidence>
<dbReference type="Gene3D" id="1.20.5.100">
    <property type="entry name" value="Cytochrome c1, transmembrane anchor, C-terminal"/>
    <property type="match status" value="1"/>
</dbReference>
<protein>
    <submittedName>
        <fullName evidence="5">UDP-N-acetyl-D-mannosaminuronic acid dehydrogenase</fullName>
    </submittedName>
</protein>
<dbReference type="InterPro" id="IPR014027">
    <property type="entry name" value="UDP-Glc/GDP-Man_DH_C"/>
</dbReference>
<dbReference type="PANTHER" id="PTHR43491:SF1">
    <property type="entry name" value="UDP-N-ACETYL-D-MANNOSAMINE DEHYDROGENASE"/>
    <property type="match status" value="1"/>
</dbReference>
<dbReference type="InterPro" id="IPR036220">
    <property type="entry name" value="UDP-Glc/GDP-Man_DH_C_sf"/>
</dbReference>
<evidence type="ECO:0000256" key="3">
    <source>
        <dbReference type="PIRNR" id="PIRNR000124"/>
    </source>
</evidence>
<dbReference type="InterPro" id="IPR036291">
    <property type="entry name" value="NAD(P)-bd_dom_sf"/>
</dbReference>
<dbReference type="GO" id="GO:0051287">
    <property type="term" value="F:NAD binding"/>
    <property type="evidence" value="ECO:0007669"/>
    <property type="project" value="InterPro"/>
</dbReference>
<dbReference type="EMBL" id="FNGH01000001">
    <property type="protein sequence ID" value="SDK74302.1"/>
    <property type="molecule type" value="Genomic_DNA"/>
</dbReference>
<feature type="domain" description="UDP-glucose/GDP-mannose dehydrogenase C-terminal" evidence="4">
    <location>
        <begin position="329"/>
        <end position="425"/>
    </location>
</feature>
<dbReference type="SUPFAM" id="SSF48179">
    <property type="entry name" value="6-phosphogluconate dehydrogenase C-terminal domain-like"/>
    <property type="match status" value="1"/>
</dbReference>
<dbReference type="NCBIfam" id="TIGR03026">
    <property type="entry name" value="NDP-sugDHase"/>
    <property type="match status" value="1"/>
</dbReference>
<dbReference type="PIRSF" id="PIRSF000124">
    <property type="entry name" value="UDPglc_GDPman_dh"/>
    <property type="match status" value="1"/>
</dbReference>
<dbReference type="InterPro" id="IPR017476">
    <property type="entry name" value="UDP-Glc/GDP-Man"/>
</dbReference>
<dbReference type="PIRSF" id="PIRSF500136">
    <property type="entry name" value="UDP_ManNAc_DH"/>
    <property type="match status" value="1"/>
</dbReference>
<name>A0A1G9EDS8_9GAMM</name>
<dbReference type="GO" id="GO:0016616">
    <property type="term" value="F:oxidoreductase activity, acting on the CH-OH group of donors, NAD or NADP as acceptor"/>
    <property type="evidence" value="ECO:0007669"/>
    <property type="project" value="InterPro"/>
</dbReference>
<dbReference type="Pfam" id="PF03720">
    <property type="entry name" value="UDPG_MGDP_dh_C"/>
    <property type="match status" value="1"/>
</dbReference>
<keyword evidence="2" id="KW-0520">NAD</keyword>
<keyword evidence="1" id="KW-0560">Oxidoreductase</keyword>
<dbReference type="SUPFAM" id="SSF52413">
    <property type="entry name" value="UDP-glucose/GDP-mannose dehydrogenase C-terminal domain"/>
    <property type="match status" value="1"/>
</dbReference>
<gene>
    <name evidence="5" type="ORF">SAMN05192555_10180</name>
</gene>
<dbReference type="SMART" id="SM00984">
    <property type="entry name" value="UDPG_MGDP_dh_C"/>
    <property type="match status" value="1"/>
</dbReference>
<dbReference type="SUPFAM" id="SSF51735">
    <property type="entry name" value="NAD(P)-binding Rossmann-fold domains"/>
    <property type="match status" value="1"/>
</dbReference>
<dbReference type="GO" id="GO:0016628">
    <property type="term" value="F:oxidoreductase activity, acting on the CH-CH group of donors, NAD or NADP as acceptor"/>
    <property type="evidence" value="ECO:0007669"/>
    <property type="project" value="InterPro"/>
</dbReference>
<dbReference type="OrthoDB" id="9803238at2"/>
<dbReference type="InterPro" id="IPR028359">
    <property type="entry name" value="UDP_ManNAc/GlcNAc_DH"/>
</dbReference>
<evidence type="ECO:0000259" key="4">
    <source>
        <dbReference type="SMART" id="SM00984"/>
    </source>
</evidence>
<organism evidence="5 6">
    <name type="scientific">Franzmannia pantelleriensis</name>
    <dbReference type="NCBI Taxonomy" id="48727"/>
    <lineage>
        <taxon>Bacteria</taxon>
        <taxon>Pseudomonadati</taxon>
        <taxon>Pseudomonadota</taxon>
        <taxon>Gammaproteobacteria</taxon>
        <taxon>Oceanospirillales</taxon>
        <taxon>Halomonadaceae</taxon>
        <taxon>Franzmannia</taxon>
    </lineage>
</organism>
<dbReference type="InterPro" id="IPR014026">
    <property type="entry name" value="UDP-Glc/GDP-Man_DH_dimer"/>
</dbReference>
<keyword evidence="6" id="KW-1185">Reference proteome</keyword>
<dbReference type="PANTHER" id="PTHR43491">
    <property type="entry name" value="UDP-N-ACETYL-D-MANNOSAMINE DEHYDROGENASE"/>
    <property type="match status" value="1"/>
</dbReference>
<evidence type="ECO:0000256" key="1">
    <source>
        <dbReference type="ARBA" id="ARBA00023002"/>
    </source>
</evidence>